<feature type="transmembrane region" description="Helical" evidence="1">
    <location>
        <begin position="74"/>
        <end position="91"/>
    </location>
</feature>
<gene>
    <name evidence="2" type="ORF">FYC77_04885</name>
</gene>
<keyword evidence="1" id="KW-1133">Transmembrane helix</keyword>
<feature type="transmembrane region" description="Helical" evidence="1">
    <location>
        <begin position="390"/>
        <end position="414"/>
    </location>
</feature>
<feature type="transmembrane region" description="Helical" evidence="1">
    <location>
        <begin position="506"/>
        <end position="527"/>
    </location>
</feature>
<feature type="transmembrane region" description="Helical" evidence="1">
    <location>
        <begin position="241"/>
        <end position="262"/>
    </location>
</feature>
<evidence type="ECO:0000256" key="1">
    <source>
        <dbReference type="SAM" id="Phobius"/>
    </source>
</evidence>
<keyword evidence="1" id="KW-0472">Membrane</keyword>
<feature type="transmembrane region" description="Helical" evidence="1">
    <location>
        <begin position="420"/>
        <end position="441"/>
    </location>
</feature>
<name>A0A5D5APJ3_9EURY</name>
<feature type="transmembrane region" description="Helical" evidence="1">
    <location>
        <begin position="462"/>
        <end position="486"/>
    </location>
</feature>
<evidence type="ECO:0000313" key="2">
    <source>
        <dbReference type="EMBL" id="TYT62984.1"/>
    </source>
</evidence>
<organism evidence="2 3">
    <name type="scientific">Natrialba swarupiae</name>
    <dbReference type="NCBI Taxonomy" id="2448032"/>
    <lineage>
        <taxon>Archaea</taxon>
        <taxon>Methanobacteriati</taxon>
        <taxon>Methanobacteriota</taxon>
        <taxon>Stenosarchaea group</taxon>
        <taxon>Halobacteria</taxon>
        <taxon>Halobacteriales</taxon>
        <taxon>Natrialbaceae</taxon>
        <taxon>Natrialba</taxon>
    </lineage>
</organism>
<evidence type="ECO:0000313" key="3">
    <source>
        <dbReference type="Proteomes" id="UP000324104"/>
    </source>
</evidence>
<proteinExistence type="predicted"/>
<dbReference type="Proteomes" id="UP000324104">
    <property type="component" value="Unassembled WGS sequence"/>
</dbReference>
<feature type="transmembrane region" description="Helical" evidence="1">
    <location>
        <begin position="147"/>
        <end position="174"/>
    </location>
</feature>
<protein>
    <submittedName>
        <fullName evidence="2">Uncharacterized protein</fullName>
    </submittedName>
</protein>
<comment type="caution">
    <text evidence="2">The sequence shown here is derived from an EMBL/GenBank/DDBJ whole genome shotgun (WGS) entry which is preliminary data.</text>
</comment>
<keyword evidence="1" id="KW-0812">Transmembrane</keyword>
<feature type="transmembrane region" description="Helical" evidence="1">
    <location>
        <begin position="186"/>
        <end position="209"/>
    </location>
</feature>
<feature type="transmembrane region" description="Helical" evidence="1">
    <location>
        <begin position="31"/>
        <end position="54"/>
    </location>
</feature>
<feature type="transmembrane region" description="Helical" evidence="1">
    <location>
        <begin position="348"/>
        <end position="369"/>
    </location>
</feature>
<dbReference type="EMBL" id="VTAW01000004">
    <property type="protein sequence ID" value="TYT62984.1"/>
    <property type="molecule type" value="Genomic_DNA"/>
</dbReference>
<reference evidence="2 3" key="1">
    <citation type="submission" date="2019-08" db="EMBL/GenBank/DDBJ databases">
        <title>Archaea genome.</title>
        <authorList>
            <person name="Kajale S."/>
            <person name="Shouche Y."/>
            <person name="Deshpande N."/>
            <person name="Sharma A."/>
        </authorList>
    </citation>
    <scope>NUCLEOTIDE SEQUENCE [LARGE SCALE GENOMIC DNA]</scope>
    <source>
        <strain evidence="2 3">ESP3B_9</strain>
    </source>
</reference>
<keyword evidence="3" id="KW-1185">Reference proteome</keyword>
<accession>A0A5D5APJ3</accession>
<dbReference type="AlphaFoldDB" id="A0A5D5APJ3"/>
<feature type="transmembrane region" description="Helical" evidence="1">
    <location>
        <begin position="319"/>
        <end position="336"/>
    </location>
</feature>
<feature type="transmembrane region" description="Helical" evidence="1">
    <location>
        <begin position="112"/>
        <end position="141"/>
    </location>
</feature>
<sequence>MTMTSLSHVHAIGRIELRRQWRAIQENPTQLVAFLFAGIFFIPMAFGGLAGAFFFGHSIASGSLESPRSWGRLVFVYAWIFAAGFGGYRAYSTALRPDRLDGMLTTVSHREFLGGLVYSEVLLWGIPAVVYSALASIAFAAGVRSVAAIPFFLLAFALALSTALAAGHLVALAVRNAGVRSRLLTRLRTVVFILIGLVYFAVIFTQNFAAVLDPLLWALEPTPVGWYGDLALLGTASEVSLVRAIGAVVSSVVFLLACVSVLPRFAELLWYTDGIHVEHEVESATGSPATAESRLAAVLPRSAVGVVWTDWRRAKRAPITLSFVLYPLVLLINPILTVVRTGTVGSSFPLWIALCSAWVAGVLFSLNVVGSEGAVLPTTLLSDEPGRAVVVGHAFAGAALLAPIAAPATLALSLLSPHSIGTTLSLTLGTVVLVACAGLIASGIGASIPKFEAVNVSRSTRAVVPSVVAFGVFSVVLSVIAVPLLAGHSVLVGGGIASLLGTSHALVAAASTAVTGAIALSVGALSARHAVRTVDSYHFD</sequence>